<proteinExistence type="inferred from homology"/>
<comment type="similarity">
    <text evidence="1 2">Belongs to the DTD family.</text>
</comment>
<dbReference type="EC" id="3.1.1.96" evidence="2"/>
<dbReference type="AlphaFoldDB" id="A0A1Q2HSS7"/>
<dbReference type="PANTHER" id="PTHR10472">
    <property type="entry name" value="D-TYROSYL-TRNA TYR DEACYLASE"/>
    <property type="match status" value="1"/>
</dbReference>
<dbReference type="GO" id="GO:0005737">
    <property type="term" value="C:cytoplasm"/>
    <property type="evidence" value="ECO:0007669"/>
    <property type="project" value="UniProtKB-SubCell"/>
</dbReference>
<dbReference type="EC" id="3.1.1.-" evidence="2"/>
<dbReference type="InterPro" id="IPR023509">
    <property type="entry name" value="DTD-like_sf"/>
</dbReference>
<dbReference type="HAMAP" id="MF_00518">
    <property type="entry name" value="Deacylase_Dtd"/>
    <property type="match status" value="1"/>
</dbReference>
<dbReference type="NCBIfam" id="TIGR00256">
    <property type="entry name" value="D-aminoacyl-tRNA deacylase"/>
    <property type="match status" value="1"/>
</dbReference>
<evidence type="ECO:0000313" key="4">
    <source>
        <dbReference type="Proteomes" id="UP000188273"/>
    </source>
</evidence>
<organism evidence="3 4">
    <name type="scientific">Sedimentisphaera cyanobacteriorum</name>
    <dbReference type="NCBI Taxonomy" id="1940790"/>
    <lineage>
        <taxon>Bacteria</taxon>
        <taxon>Pseudomonadati</taxon>
        <taxon>Planctomycetota</taxon>
        <taxon>Phycisphaerae</taxon>
        <taxon>Sedimentisphaerales</taxon>
        <taxon>Sedimentisphaeraceae</taxon>
        <taxon>Sedimentisphaera</taxon>
    </lineage>
</organism>
<dbReference type="InterPro" id="IPR003732">
    <property type="entry name" value="Daa-tRNA_deacyls_DTD"/>
</dbReference>
<comment type="subunit">
    <text evidence="2">Homodimer.</text>
</comment>
<dbReference type="Gene3D" id="3.50.80.10">
    <property type="entry name" value="D-tyrosyl-tRNA(Tyr) deacylase"/>
    <property type="match status" value="1"/>
</dbReference>
<keyword evidence="4" id="KW-1185">Reference proteome</keyword>
<dbReference type="EMBL" id="CP019633">
    <property type="protein sequence ID" value="AQQ10502.1"/>
    <property type="molecule type" value="Genomic_DNA"/>
</dbReference>
<comment type="function">
    <text evidence="2">An aminoacyl-tRNA editing enzyme that deacylates mischarged D-aminoacyl-tRNAs. Also deacylates mischarged glycyl-tRNA(Ala), protecting cells against glycine mischarging by AlaRS. Acts via tRNA-based rather than protein-based catalysis; rejects L-amino acids rather than detecting D-amino acids in the active site. By recycling D-aminoacyl-tRNA to D-amino acids and free tRNA molecules, this enzyme counteracts the toxicity associated with the formation of D-aminoacyl-tRNA entities in vivo and helps enforce protein L-homochirality.</text>
</comment>
<dbReference type="GO" id="GO:0000049">
    <property type="term" value="F:tRNA binding"/>
    <property type="evidence" value="ECO:0007669"/>
    <property type="project" value="UniProtKB-UniRule"/>
</dbReference>
<dbReference type="Pfam" id="PF02580">
    <property type="entry name" value="Tyr_Deacylase"/>
    <property type="match status" value="1"/>
</dbReference>
<dbReference type="GO" id="GO:0051500">
    <property type="term" value="F:D-tyrosyl-tRNA(Tyr) deacylase activity"/>
    <property type="evidence" value="ECO:0007669"/>
    <property type="project" value="TreeGrafter"/>
</dbReference>
<keyword evidence="2" id="KW-0820">tRNA-binding</keyword>
<dbReference type="PANTHER" id="PTHR10472:SF5">
    <property type="entry name" value="D-AMINOACYL-TRNA DEACYLASE 1"/>
    <property type="match status" value="1"/>
</dbReference>
<dbReference type="STRING" id="1940790.L21SP3_02338"/>
<evidence type="ECO:0000256" key="1">
    <source>
        <dbReference type="ARBA" id="ARBA00009673"/>
    </source>
</evidence>
<dbReference type="RefSeq" id="WP_077541762.1">
    <property type="nucleotide sequence ID" value="NZ_CP019633.1"/>
</dbReference>
<dbReference type="Proteomes" id="UP000188273">
    <property type="component" value="Chromosome"/>
</dbReference>
<dbReference type="GO" id="GO:0043908">
    <property type="term" value="F:Ser(Gly)-tRNA(Ala) hydrolase activity"/>
    <property type="evidence" value="ECO:0007669"/>
    <property type="project" value="UniProtKB-UniRule"/>
</dbReference>
<dbReference type="OrthoDB" id="9801395at2"/>
<comment type="catalytic activity">
    <reaction evidence="2">
        <text>a D-aminoacyl-tRNA + H2O = a tRNA + a D-alpha-amino acid + H(+)</text>
        <dbReference type="Rhea" id="RHEA:13953"/>
        <dbReference type="Rhea" id="RHEA-COMP:10123"/>
        <dbReference type="Rhea" id="RHEA-COMP:10124"/>
        <dbReference type="ChEBI" id="CHEBI:15377"/>
        <dbReference type="ChEBI" id="CHEBI:15378"/>
        <dbReference type="ChEBI" id="CHEBI:59871"/>
        <dbReference type="ChEBI" id="CHEBI:78442"/>
        <dbReference type="ChEBI" id="CHEBI:79333"/>
        <dbReference type="EC" id="3.1.1.96"/>
    </reaction>
</comment>
<dbReference type="FunFam" id="3.50.80.10:FF:000001">
    <property type="entry name" value="D-aminoacyl-tRNA deacylase"/>
    <property type="match status" value="1"/>
</dbReference>
<sequence>MKAVLQRVNSASLSSNEEIVSEIGNGVLAYVGILKGDNEYDLEFIARKISSLRLFSDDNGRLNISPVDVKGEILLVSNFTIGANCRKGNRPSFDSAADQTEAKRLFELLIEMLKDSGLKVKTGVFGAHMIIDSQADGPVNIFLDSRT</sequence>
<dbReference type="GO" id="GO:0019478">
    <property type="term" value="P:D-amino acid catabolic process"/>
    <property type="evidence" value="ECO:0007669"/>
    <property type="project" value="UniProtKB-UniRule"/>
</dbReference>
<dbReference type="KEGG" id="pbu:L21SP3_02338"/>
<dbReference type="GO" id="GO:0106026">
    <property type="term" value="F:Gly-tRNA(Ala) deacylase activity"/>
    <property type="evidence" value="ECO:0007669"/>
    <property type="project" value="UniProtKB-UniRule"/>
</dbReference>
<comment type="subcellular location">
    <subcellularLocation>
        <location evidence="2">Cytoplasm</location>
    </subcellularLocation>
</comment>
<keyword evidence="2" id="KW-0963">Cytoplasm</keyword>
<dbReference type="SUPFAM" id="SSF69500">
    <property type="entry name" value="DTD-like"/>
    <property type="match status" value="1"/>
</dbReference>
<comment type="catalytic activity">
    <reaction evidence="2">
        <text>glycyl-tRNA(Ala) + H2O = tRNA(Ala) + glycine + H(+)</text>
        <dbReference type="Rhea" id="RHEA:53744"/>
        <dbReference type="Rhea" id="RHEA-COMP:9657"/>
        <dbReference type="Rhea" id="RHEA-COMP:13640"/>
        <dbReference type="ChEBI" id="CHEBI:15377"/>
        <dbReference type="ChEBI" id="CHEBI:15378"/>
        <dbReference type="ChEBI" id="CHEBI:57305"/>
        <dbReference type="ChEBI" id="CHEBI:78442"/>
        <dbReference type="ChEBI" id="CHEBI:78522"/>
    </reaction>
</comment>
<evidence type="ECO:0000256" key="2">
    <source>
        <dbReference type="HAMAP-Rule" id="MF_00518"/>
    </source>
</evidence>
<accession>A0A1Q2HSS7</accession>
<evidence type="ECO:0000313" key="3">
    <source>
        <dbReference type="EMBL" id="AQQ10502.1"/>
    </source>
</evidence>
<keyword evidence="2" id="KW-0694">RNA-binding</keyword>
<reference evidence="4" key="1">
    <citation type="submission" date="2017-02" db="EMBL/GenBank/DDBJ databases">
        <title>Comparative genomics and description of representatives of a novel lineage of planctomycetes thriving in anoxic sediments.</title>
        <authorList>
            <person name="Spring S."/>
            <person name="Bunk B."/>
            <person name="Sproer C."/>
            <person name="Klenk H.-P."/>
        </authorList>
    </citation>
    <scope>NUCLEOTIDE SEQUENCE [LARGE SCALE GENOMIC DNA]</scope>
    <source>
        <strain evidence="4">L21-RPul-D3</strain>
    </source>
</reference>
<gene>
    <name evidence="2 3" type="primary">dtd</name>
    <name evidence="3" type="ORF">L21SP3_02338</name>
</gene>
<comment type="domain">
    <text evidence="2">A Gly-cisPro motif from one monomer fits into the active site of the other monomer to allow specific chiral rejection of L-amino acids.</text>
</comment>
<keyword evidence="2 3" id="KW-0378">Hydrolase</keyword>
<name>A0A1Q2HSS7_9BACT</name>
<feature type="short sequence motif" description="Gly-cisPro motif, important for rejection of L-amino acids" evidence="2">
    <location>
        <begin position="137"/>
        <end position="138"/>
    </location>
</feature>
<protein>
    <recommendedName>
        <fullName evidence="2">D-aminoacyl-tRNA deacylase</fullName>
        <shortName evidence="2">DTD</shortName>
        <ecNumber evidence="2">3.1.1.96</ecNumber>
    </recommendedName>
    <alternativeName>
        <fullName evidence="2">Gly-tRNA(Ala) deacylase</fullName>
        <ecNumber evidence="2">3.1.1.-</ecNumber>
    </alternativeName>
</protein>